<evidence type="ECO:0000256" key="1">
    <source>
        <dbReference type="SAM" id="Phobius"/>
    </source>
</evidence>
<dbReference type="Gene3D" id="2.50.20.20">
    <property type="match status" value="1"/>
</dbReference>
<keyword evidence="1" id="KW-0472">Membrane</keyword>
<protein>
    <submittedName>
        <fullName evidence="2">Uncharacterized protein</fullName>
    </submittedName>
</protein>
<reference evidence="3" key="1">
    <citation type="submission" date="2018-03" db="EMBL/GenBank/DDBJ databases">
        <title>New taxa in the Lactobacillus gasseri group.</title>
        <authorList>
            <person name="Tanizawa Y."/>
            <person name="Tohno M."/>
            <person name="Endo A."/>
            <person name="Arita M."/>
        </authorList>
    </citation>
    <scope>NUCLEOTIDE SEQUENCE [LARGE SCALE GENOMIC DNA]</scope>
    <source>
        <strain evidence="3">DSM 24759</strain>
    </source>
</reference>
<dbReference type="EMBL" id="BFBY01000013">
    <property type="protein sequence ID" value="GBG05401.1"/>
    <property type="molecule type" value="Genomic_DNA"/>
</dbReference>
<comment type="caution">
    <text evidence="2">The sequence shown here is derived from an EMBL/GenBank/DDBJ whole genome shotgun (WGS) entry which is preliminary data.</text>
</comment>
<evidence type="ECO:0000313" key="2">
    <source>
        <dbReference type="EMBL" id="GBG05401.1"/>
    </source>
</evidence>
<keyword evidence="3" id="KW-1185">Reference proteome</keyword>
<feature type="transmembrane region" description="Helical" evidence="1">
    <location>
        <begin position="21"/>
        <end position="41"/>
    </location>
</feature>
<dbReference type="AlphaFoldDB" id="A0A2Z6T8T0"/>
<keyword evidence="1" id="KW-1133">Transmembrane helix</keyword>
<proteinExistence type="predicted"/>
<dbReference type="Proteomes" id="UP000257317">
    <property type="component" value="Unassembled WGS sequence"/>
</dbReference>
<keyword evidence="1" id="KW-0812">Transmembrane</keyword>
<dbReference type="Pfam" id="PF20316">
    <property type="entry name" value="DUF6612"/>
    <property type="match status" value="1"/>
</dbReference>
<dbReference type="OrthoDB" id="2329176at2"/>
<dbReference type="RefSeq" id="WP_117118731.1">
    <property type="nucleotide sequence ID" value="NZ_BFBY01000013.1"/>
</dbReference>
<name>A0A2Z6T8T0_9LACO</name>
<organism evidence="2 3">
    <name type="scientific">Lactobacillus rodentium</name>
    <dbReference type="NCBI Taxonomy" id="947835"/>
    <lineage>
        <taxon>Bacteria</taxon>
        <taxon>Bacillati</taxon>
        <taxon>Bacillota</taxon>
        <taxon>Bacilli</taxon>
        <taxon>Lactobacillales</taxon>
        <taxon>Lactobacillaceae</taxon>
        <taxon>Lactobacillus</taxon>
    </lineage>
</organism>
<gene>
    <name evidence="2" type="ORF">LrDSM24759_13150</name>
</gene>
<sequence length="244" mass="27090">MDQNTQPNPQQKQAKQNRAGIIAASIIAGLVIICGVIFLILEMTKPSASQAMATAKNAKVDSLRAHIMVKSDDLKDNTAIEFTNHVVHSNVILKADDESKKLSTWITKDKAYMSSNNGKWYYSDSDDDDFSEAHDEVKESTDLKQFLDLPASATNLFKVSLDGIKGYTLTYSGNNKKIRETVISDAKNVNITIHLDRNKHLRDLNATARLKDGGSASISIYDVNNVKNLTIPNKVKKDAQEYEE</sequence>
<evidence type="ECO:0000313" key="3">
    <source>
        <dbReference type="Proteomes" id="UP000257317"/>
    </source>
</evidence>
<dbReference type="InterPro" id="IPR046720">
    <property type="entry name" value="DUF6612"/>
</dbReference>
<accession>A0A2Z6T8T0</accession>